<accession>A0A327RT01</accession>
<dbReference type="Proteomes" id="UP000248987">
    <property type="component" value="Unassembled WGS sequence"/>
</dbReference>
<proteinExistence type="predicted"/>
<evidence type="ECO:0000313" key="2">
    <source>
        <dbReference type="Proteomes" id="UP000248987"/>
    </source>
</evidence>
<evidence type="ECO:0000313" key="1">
    <source>
        <dbReference type="EMBL" id="RAJ18643.1"/>
    </source>
</evidence>
<dbReference type="RefSeq" id="WP_146608988.1">
    <property type="nucleotide sequence ID" value="NZ_QLLQ01000028.1"/>
</dbReference>
<sequence>MRDLFFLFLLSFTIVYKSMAQTCCSGGVPLSSNLGLPNEGKGIIIMGLNYDYNNLNTLNAESSKLDDNSRQRITNSILLNLGYSITDKLAVEALLSWVNQTRTITQFGNEEFTGTSGIGDAVFLVKYSLPNVLGKNTVFNFGLGTKAPFGKSDIKSEQGIQLTADLQPGSGAWDGLGWLSISKGLKIRPSATISGSLTHRLTGVNNSYLNNAATYEFGDEIQANIGYTDQVLLFNTLFNPGLIFKYRKAFEDKIDSQGIPNTGGEWVFIRPEITVKLSQNISINTRYELPIYSVVEGTQLTPTSRFTTGISFKLETKKEVLILNN</sequence>
<organism evidence="1 2">
    <name type="scientific">Gelidibacter algens</name>
    <dbReference type="NCBI Taxonomy" id="49280"/>
    <lineage>
        <taxon>Bacteria</taxon>
        <taxon>Pseudomonadati</taxon>
        <taxon>Bacteroidota</taxon>
        <taxon>Flavobacteriia</taxon>
        <taxon>Flavobacteriales</taxon>
        <taxon>Flavobacteriaceae</taxon>
        <taxon>Gelidibacter</taxon>
    </lineage>
</organism>
<protein>
    <submittedName>
        <fullName evidence="1">Uncharacterized protein</fullName>
    </submittedName>
</protein>
<comment type="caution">
    <text evidence="1">The sequence shown here is derived from an EMBL/GenBank/DDBJ whole genome shotgun (WGS) entry which is preliminary data.</text>
</comment>
<dbReference type="InterPro" id="IPR025737">
    <property type="entry name" value="FApF"/>
</dbReference>
<dbReference type="AlphaFoldDB" id="A0A327RT01"/>
<gene>
    <name evidence="1" type="ORF">LX77_03801</name>
</gene>
<reference evidence="1 2" key="1">
    <citation type="submission" date="2018-06" db="EMBL/GenBank/DDBJ databases">
        <title>Genomic Encyclopedia of Archaeal and Bacterial Type Strains, Phase II (KMG-II): from individual species to whole genera.</title>
        <authorList>
            <person name="Goeker M."/>
        </authorList>
    </citation>
    <scope>NUCLEOTIDE SEQUENCE [LARGE SCALE GENOMIC DNA]</scope>
    <source>
        <strain evidence="1 2">DSM 12408</strain>
    </source>
</reference>
<name>A0A327RT01_9FLAO</name>
<keyword evidence="2" id="KW-1185">Reference proteome</keyword>
<dbReference type="Pfam" id="PF13557">
    <property type="entry name" value="Phenol_MetA_deg"/>
    <property type="match status" value="1"/>
</dbReference>
<dbReference type="EMBL" id="QLLQ01000028">
    <property type="protein sequence ID" value="RAJ18643.1"/>
    <property type="molecule type" value="Genomic_DNA"/>
</dbReference>